<sequence length="95" mass="10774">MKIKVLISILALLYILFIIVMWQFQLIIPGVAGIIFGALYEMTAIPVFFLVPVLTVLFGVLWIREGFKKKSESLYAFLISLVALLLIILMTIQDL</sequence>
<keyword evidence="1" id="KW-0812">Transmembrane</keyword>
<protein>
    <submittedName>
        <fullName evidence="2">Uncharacterized protein</fullName>
    </submittedName>
</protein>
<name>A0A368N1R5_9FLAO</name>
<evidence type="ECO:0000313" key="3">
    <source>
        <dbReference type="Proteomes" id="UP000252172"/>
    </source>
</evidence>
<accession>A0A368N1R5</accession>
<dbReference type="EMBL" id="QPIE01000003">
    <property type="protein sequence ID" value="RCU43451.1"/>
    <property type="molecule type" value="Genomic_DNA"/>
</dbReference>
<keyword evidence="1" id="KW-0472">Membrane</keyword>
<keyword evidence="3" id="KW-1185">Reference proteome</keyword>
<feature type="transmembrane region" description="Helical" evidence="1">
    <location>
        <begin position="12"/>
        <end position="38"/>
    </location>
</feature>
<feature type="transmembrane region" description="Helical" evidence="1">
    <location>
        <begin position="74"/>
        <end position="92"/>
    </location>
</feature>
<organism evidence="2 3">
    <name type="scientific">Chryseobacterium lacus</name>
    <dbReference type="NCBI Taxonomy" id="2058346"/>
    <lineage>
        <taxon>Bacteria</taxon>
        <taxon>Pseudomonadati</taxon>
        <taxon>Bacteroidota</taxon>
        <taxon>Flavobacteriia</taxon>
        <taxon>Flavobacteriales</taxon>
        <taxon>Weeksellaceae</taxon>
        <taxon>Chryseobacterium group</taxon>
        <taxon>Chryseobacterium</taxon>
    </lineage>
</organism>
<proteinExistence type="predicted"/>
<comment type="caution">
    <text evidence="2">The sequence shown here is derived from an EMBL/GenBank/DDBJ whole genome shotgun (WGS) entry which is preliminary data.</text>
</comment>
<reference evidence="2 3" key="1">
    <citation type="submission" date="2018-07" db="EMBL/GenBank/DDBJ databases">
        <title>Chryseobacterium lacus sp. nov., isolated from lake water.</title>
        <authorList>
            <person name="Li C.-M."/>
        </authorList>
    </citation>
    <scope>NUCLEOTIDE SEQUENCE [LARGE SCALE GENOMIC DNA]</scope>
    <source>
        <strain evidence="2 3">YLOS41</strain>
    </source>
</reference>
<gene>
    <name evidence="2" type="ORF">DQ356_04605</name>
</gene>
<dbReference type="RefSeq" id="WP_114303304.1">
    <property type="nucleotide sequence ID" value="NZ_QPIE01000003.1"/>
</dbReference>
<dbReference type="AlphaFoldDB" id="A0A368N1R5"/>
<keyword evidence="1" id="KW-1133">Transmembrane helix</keyword>
<evidence type="ECO:0000313" key="2">
    <source>
        <dbReference type="EMBL" id="RCU43451.1"/>
    </source>
</evidence>
<evidence type="ECO:0000256" key="1">
    <source>
        <dbReference type="SAM" id="Phobius"/>
    </source>
</evidence>
<dbReference type="Proteomes" id="UP000252172">
    <property type="component" value="Unassembled WGS sequence"/>
</dbReference>
<feature type="transmembrane region" description="Helical" evidence="1">
    <location>
        <begin position="44"/>
        <end position="62"/>
    </location>
</feature>